<proteinExistence type="predicted"/>
<dbReference type="EMBL" id="VVIM01000001">
    <property type="protein sequence ID" value="KAB0804794.1"/>
    <property type="molecule type" value="Genomic_DNA"/>
</dbReference>
<feature type="transmembrane region" description="Helical" evidence="1">
    <location>
        <begin position="496"/>
        <end position="521"/>
    </location>
</feature>
<dbReference type="AlphaFoldDB" id="A0A5N4B5G8"/>
<dbReference type="PANTHER" id="PTHR21115:SF0">
    <property type="entry name" value="GH06117P-RELATED"/>
    <property type="match status" value="1"/>
</dbReference>
<keyword evidence="5" id="KW-1185">Reference proteome</keyword>
<evidence type="ECO:0000256" key="1">
    <source>
        <dbReference type="SAM" id="Phobius"/>
    </source>
</evidence>
<reference evidence="4 5" key="1">
    <citation type="journal article" date="2018" name="Elife">
        <title>Firefly genomes illuminate parallel origins of bioluminescence in beetles.</title>
        <authorList>
            <person name="Fallon T.R."/>
            <person name="Lower S.E."/>
            <person name="Chang C.H."/>
            <person name="Bessho-Uehara M."/>
            <person name="Martin G.J."/>
            <person name="Bewick A.J."/>
            <person name="Behringer M."/>
            <person name="Debat H.J."/>
            <person name="Wong I."/>
            <person name="Day J.C."/>
            <person name="Suvorov A."/>
            <person name="Silva C.J."/>
            <person name="Stanger-Hall K.F."/>
            <person name="Hall D.W."/>
            <person name="Schmitz R.J."/>
            <person name="Nelson D.R."/>
            <person name="Lewis S.M."/>
            <person name="Shigenobu S."/>
            <person name="Bybee S.M."/>
            <person name="Larracuente A.M."/>
            <person name="Oba Y."/>
            <person name="Weng J.K."/>
        </authorList>
    </citation>
    <scope>NUCLEOTIDE SEQUENCE [LARGE SCALE GENOMIC DNA]</scope>
    <source>
        <strain evidence="4">1611_PpyrPB1</strain>
        <tissue evidence="4">Whole body</tissue>
    </source>
</reference>
<keyword evidence="1" id="KW-1133">Transmembrane helix</keyword>
<feature type="domain" description="DUF4781" evidence="2">
    <location>
        <begin position="348"/>
        <end position="644"/>
    </location>
</feature>
<gene>
    <name evidence="4" type="ORF">PPYR_01764</name>
</gene>
<evidence type="ECO:0000259" key="3">
    <source>
        <dbReference type="Pfam" id="PF21021"/>
    </source>
</evidence>
<dbReference type="PANTHER" id="PTHR21115">
    <property type="entry name" value="GH06117P-RELATED"/>
    <property type="match status" value="1"/>
</dbReference>
<dbReference type="OrthoDB" id="6512497at2759"/>
<comment type="caution">
    <text evidence="4">The sequence shown here is derived from an EMBL/GenBank/DDBJ whole genome shotgun (WGS) entry which is preliminary data.</text>
</comment>
<dbReference type="InterPro" id="IPR049483">
    <property type="entry name" value="FAF1_2-like_UAS"/>
</dbReference>
<feature type="transmembrane region" description="Helical" evidence="1">
    <location>
        <begin position="437"/>
        <end position="470"/>
    </location>
</feature>
<organism evidence="4 5">
    <name type="scientific">Photinus pyralis</name>
    <name type="common">Common eastern firefly</name>
    <name type="synonym">Lampyris pyralis</name>
    <dbReference type="NCBI Taxonomy" id="7054"/>
    <lineage>
        <taxon>Eukaryota</taxon>
        <taxon>Metazoa</taxon>
        <taxon>Ecdysozoa</taxon>
        <taxon>Arthropoda</taxon>
        <taxon>Hexapoda</taxon>
        <taxon>Insecta</taxon>
        <taxon>Pterygota</taxon>
        <taxon>Neoptera</taxon>
        <taxon>Endopterygota</taxon>
        <taxon>Coleoptera</taxon>
        <taxon>Polyphaga</taxon>
        <taxon>Elateriformia</taxon>
        <taxon>Elateroidea</taxon>
        <taxon>Lampyridae</taxon>
        <taxon>Lampyrinae</taxon>
        <taxon>Photinus</taxon>
    </lineage>
</organism>
<keyword evidence="1" id="KW-0812">Transmembrane</keyword>
<protein>
    <submittedName>
        <fullName evidence="4">Uncharacterized protein</fullName>
    </submittedName>
</protein>
<evidence type="ECO:0000259" key="2">
    <source>
        <dbReference type="Pfam" id="PF16013"/>
    </source>
</evidence>
<name>A0A5N4B5G8_PHOPY</name>
<feature type="domain" description="Fas-associated factor 1/2-like UAS" evidence="3">
    <location>
        <begin position="68"/>
        <end position="207"/>
    </location>
</feature>
<dbReference type="Proteomes" id="UP000327044">
    <property type="component" value="Unassembled WGS sequence"/>
</dbReference>
<evidence type="ECO:0000313" key="4">
    <source>
        <dbReference type="EMBL" id="KAB0804794.1"/>
    </source>
</evidence>
<dbReference type="Pfam" id="PF16013">
    <property type="entry name" value="DUF4781"/>
    <property type="match status" value="1"/>
</dbReference>
<dbReference type="InParanoid" id="A0A5N4B5G8"/>
<keyword evidence="1" id="KW-0472">Membrane</keyword>
<sequence length="904" mass="102419">MACYIPPTTKYFNQDEHKELIENILEGHGDLSRYISYEEENETYRFNEQDEDEWSEMEALEERAVINFFEKFNDKYEDTAVNFQYCCLRQAIEYSCFAPEDERKALILYLHKDDDKFSQMVCEEFAGNSDLHSILEVAFSVLPWDLEVKTDTQGALQKAVEKWPELDVIKEYICTEQSALFILLSNNDTVGIFSKFGGDQTANDLCTMIECVGRIICPCDGMSMDTDSDDFNGRIGAQEYQQDMCNKLGNRDYDSYKADESDQLKEKIGYSKFGPPTEISGYSEKQKQSIEDTFQAIKTQSERYSEYKDCVTMAIVFNCVKPLPNEVKKRKKKYDDYDEYTDIMPIAVYVIRKCFDSPNPCRIIIDHDNRVYQSWSKYLELNKLHKCIMVFPTNGRYYNIDGKVSLQTQESPACGIDQAILQGTDIAATTVGMGTAVFLGVAAIPAITIAPLAIVAASVTGAGVGIYSMVRSSMTIHDRRKHCQSMSFANSECRGAYLNIVAGSFGFVGMGATTVVSQLAARGVNISSNIKIGLNTINALNVGNSAVAVANSGYEIVHNWKEDKNVSALSILQLSASVLFFHNAVVNFKTASVIIEDAQTSSLNNYKESLRSNRHRKSFNKLLKETIRQTGNAEKGRAEVISSLSKISSKDETFAFLTQNNKRFNKYGIKFAANNGRITLNGMSIDISNLEQLSDIKSFFSDLPPIPKQTVAQVKSATFQIGETFKSIFTLDNITLGIRCCRLYMDGKSTAEIFTTLLQHFQPVIQKKILHVTVAFFKAVPNVNWIQICHDKFSMIHTNPLFIAVHLVIRFVSLLLKEYKSAFCKRYGPSKYDKSEKTVYWLNQIMNTFVHGPNVSIHLLRKFISWVFSFVYNDLQNKKESKKQVKSETQKKECKVCNGFYYES</sequence>
<dbReference type="Pfam" id="PF21021">
    <property type="entry name" value="FAF1"/>
    <property type="match status" value="1"/>
</dbReference>
<dbReference type="Gene3D" id="3.40.30.10">
    <property type="entry name" value="Glutaredoxin"/>
    <property type="match status" value="1"/>
</dbReference>
<dbReference type="InterPro" id="IPR031962">
    <property type="entry name" value="DUF4781"/>
</dbReference>
<accession>A0A5N4B5G8</accession>
<evidence type="ECO:0000313" key="5">
    <source>
        <dbReference type="Proteomes" id="UP000327044"/>
    </source>
</evidence>